<keyword evidence="6" id="KW-1185">Reference proteome</keyword>
<dbReference type="PANTHER" id="PTHR23416">
    <property type="entry name" value="SIALIC ACID SYNTHASE-RELATED"/>
    <property type="match status" value="1"/>
</dbReference>
<accession>A0A2A8CVH3</accession>
<evidence type="ECO:0000256" key="3">
    <source>
        <dbReference type="ARBA" id="ARBA00022737"/>
    </source>
</evidence>
<dbReference type="InterPro" id="IPR051159">
    <property type="entry name" value="Hexapeptide_acetyltransf"/>
</dbReference>
<dbReference type="SUPFAM" id="SSF51161">
    <property type="entry name" value="Trimeric LpxA-like enzymes"/>
    <property type="match status" value="1"/>
</dbReference>
<proteinExistence type="inferred from homology"/>
<evidence type="ECO:0000256" key="2">
    <source>
        <dbReference type="ARBA" id="ARBA00022679"/>
    </source>
</evidence>
<dbReference type="PROSITE" id="PS00101">
    <property type="entry name" value="HEXAPEP_TRANSFERASES"/>
    <property type="match status" value="1"/>
</dbReference>
<keyword evidence="2" id="KW-0808">Transferase</keyword>
<dbReference type="Gene3D" id="2.160.10.10">
    <property type="entry name" value="Hexapeptide repeat proteins"/>
    <property type="match status" value="1"/>
</dbReference>
<gene>
    <name evidence="5" type="ORF">CRI94_13930</name>
</gene>
<evidence type="ECO:0008006" key="7">
    <source>
        <dbReference type="Google" id="ProtNLM"/>
    </source>
</evidence>
<dbReference type="Proteomes" id="UP000220102">
    <property type="component" value="Unassembled WGS sequence"/>
</dbReference>
<name>A0A2A8CVH3_9BACT</name>
<dbReference type="InterPro" id="IPR001451">
    <property type="entry name" value="Hexapep"/>
</dbReference>
<dbReference type="PANTHER" id="PTHR23416:SF23">
    <property type="entry name" value="ACETYLTRANSFERASE C18B11.09C-RELATED"/>
    <property type="match status" value="1"/>
</dbReference>
<comment type="caution">
    <text evidence="5">The sequence shown here is derived from an EMBL/GenBank/DDBJ whole genome shotgun (WGS) entry which is preliminary data.</text>
</comment>
<dbReference type="InterPro" id="IPR018357">
    <property type="entry name" value="Hexapep_transf_CS"/>
</dbReference>
<dbReference type="EMBL" id="PDEQ01000007">
    <property type="protein sequence ID" value="PEN12610.1"/>
    <property type="molecule type" value="Genomic_DNA"/>
</dbReference>
<dbReference type="Pfam" id="PF14602">
    <property type="entry name" value="Hexapep_2"/>
    <property type="match status" value="1"/>
</dbReference>
<evidence type="ECO:0000256" key="4">
    <source>
        <dbReference type="ARBA" id="ARBA00023315"/>
    </source>
</evidence>
<evidence type="ECO:0000256" key="1">
    <source>
        <dbReference type="ARBA" id="ARBA00007274"/>
    </source>
</evidence>
<dbReference type="OrthoDB" id="755870at2"/>
<sequence length="206" mass="22372">MSRPSAVQKARDMPWLARLELRRRLAWPVIRMQFAWHGIEWGSNWRIFGRPIIQRHRGSTLKAGRDLVLRSWTDSNPLAPTHPVVLSTRSASAEITIGDECGFTGAVVVAETKVTIGDRVLAGGNAQIVDTDFHPLDPDERRRNINAGASRPISIGDDVFIGMNSIILKGVTIGDGSVVGAGSVVSQDVPPRTIVAGNPARVVRSL</sequence>
<evidence type="ECO:0000313" key="5">
    <source>
        <dbReference type="EMBL" id="PEN12610.1"/>
    </source>
</evidence>
<organism evidence="5 6">
    <name type="scientific">Longibacter salinarum</name>
    <dbReference type="NCBI Taxonomy" id="1850348"/>
    <lineage>
        <taxon>Bacteria</taxon>
        <taxon>Pseudomonadati</taxon>
        <taxon>Rhodothermota</taxon>
        <taxon>Rhodothermia</taxon>
        <taxon>Rhodothermales</taxon>
        <taxon>Salisaetaceae</taxon>
        <taxon>Longibacter</taxon>
    </lineage>
</organism>
<evidence type="ECO:0000313" key="6">
    <source>
        <dbReference type="Proteomes" id="UP000220102"/>
    </source>
</evidence>
<dbReference type="GO" id="GO:0008374">
    <property type="term" value="F:O-acyltransferase activity"/>
    <property type="evidence" value="ECO:0007669"/>
    <property type="project" value="TreeGrafter"/>
</dbReference>
<comment type="similarity">
    <text evidence="1">Belongs to the transferase hexapeptide repeat family.</text>
</comment>
<keyword evidence="4" id="KW-0012">Acyltransferase</keyword>
<dbReference type="AlphaFoldDB" id="A0A2A8CVH3"/>
<dbReference type="RefSeq" id="WP_098076980.1">
    <property type="nucleotide sequence ID" value="NZ_PDEQ01000007.1"/>
</dbReference>
<keyword evidence="3" id="KW-0677">Repeat</keyword>
<reference evidence="5 6" key="1">
    <citation type="submission" date="2017-10" db="EMBL/GenBank/DDBJ databases">
        <title>Draft genome of Longibacter Salinarum.</title>
        <authorList>
            <person name="Goh K.M."/>
            <person name="Shamsir M.S."/>
            <person name="Lim S.W."/>
        </authorList>
    </citation>
    <scope>NUCLEOTIDE SEQUENCE [LARGE SCALE GENOMIC DNA]</scope>
    <source>
        <strain evidence="5 6">KCTC 52045</strain>
    </source>
</reference>
<dbReference type="InterPro" id="IPR011004">
    <property type="entry name" value="Trimer_LpxA-like_sf"/>
</dbReference>
<protein>
    <recommendedName>
        <fullName evidence="7">Acetyltransferase</fullName>
    </recommendedName>
</protein>